<dbReference type="OrthoDB" id="9789995at2"/>
<evidence type="ECO:0000256" key="1">
    <source>
        <dbReference type="ARBA" id="ARBA00022490"/>
    </source>
</evidence>
<keyword evidence="1 5" id="KW-0963">Cytoplasm</keyword>
<keyword evidence="4 5" id="KW-0560">Oxidoreductase</keyword>
<comment type="catalytic activity">
    <reaction evidence="5">
        <text>7-aminomethyl-7-carbaguanine + 2 NADP(+) = 7-cyano-7-carbaguanine + 2 NADPH + 3 H(+)</text>
        <dbReference type="Rhea" id="RHEA:13409"/>
        <dbReference type="ChEBI" id="CHEBI:15378"/>
        <dbReference type="ChEBI" id="CHEBI:45075"/>
        <dbReference type="ChEBI" id="CHEBI:57783"/>
        <dbReference type="ChEBI" id="CHEBI:58349"/>
        <dbReference type="ChEBI" id="CHEBI:58703"/>
        <dbReference type="EC" id="1.7.1.13"/>
    </reaction>
</comment>
<evidence type="ECO:0000256" key="2">
    <source>
        <dbReference type="ARBA" id="ARBA00022785"/>
    </source>
</evidence>
<comment type="pathway">
    <text evidence="5">tRNA modification; tRNA-queuosine biosynthesis.</text>
</comment>
<evidence type="ECO:0000256" key="3">
    <source>
        <dbReference type="ARBA" id="ARBA00022857"/>
    </source>
</evidence>
<feature type="active site" description="Proton donor" evidence="5">
    <location>
        <position position="191"/>
    </location>
</feature>
<keyword evidence="3 5" id="KW-0521">NADP</keyword>
<dbReference type="GO" id="GO:0008616">
    <property type="term" value="P:tRNA queuosine(34) biosynthetic process"/>
    <property type="evidence" value="ECO:0007669"/>
    <property type="project" value="UniProtKB-UniRule"/>
</dbReference>
<dbReference type="PANTHER" id="PTHR34354">
    <property type="entry name" value="NADPH-DEPENDENT 7-CYANO-7-DEAZAGUANINE REDUCTASE"/>
    <property type="match status" value="1"/>
</dbReference>
<dbReference type="InterPro" id="IPR029139">
    <property type="entry name" value="QueF_N"/>
</dbReference>
<evidence type="ECO:0000256" key="5">
    <source>
        <dbReference type="HAMAP-Rule" id="MF_00817"/>
    </source>
</evidence>
<name>A0A5E4PKD6_9COXI</name>
<dbReference type="UniPathway" id="UPA00392"/>
<feature type="binding site" evidence="5">
    <location>
        <begin position="87"/>
        <end position="88"/>
    </location>
    <ligand>
        <name>NADPH</name>
        <dbReference type="ChEBI" id="CHEBI:57783"/>
    </ligand>
</feature>
<evidence type="ECO:0000256" key="4">
    <source>
        <dbReference type="ARBA" id="ARBA00023002"/>
    </source>
</evidence>
<proteinExistence type="inferred from homology"/>
<feature type="binding site" evidence="5">
    <location>
        <begin position="252"/>
        <end position="253"/>
    </location>
    <ligand>
        <name>NADPH</name>
        <dbReference type="ChEBI" id="CHEBI:57783"/>
    </ligand>
</feature>
<feature type="binding site" evidence="5">
    <location>
        <begin position="223"/>
        <end position="224"/>
    </location>
    <ligand>
        <name>substrate</name>
    </ligand>
</feature>
<dbReference type="EMBL" id="LR699119">
    <property type="protein sequence ID" value="VVC76861.1"/>
    <property type="molecule type" value="Genomic_DNA"/>
</dbReference>
<dbReference type="RefSeq" id="WP_148340145.1">
    <property type="nucleotide sequence ID" value="NZ_LR699119.1"/>
</dbReference>
<dbReference type="Pfam" id="PF14819">
    <property type="entry name" value="QueF_N"/>
    <property type="match status" value="1"/>
</dbReference>
<reference evidence="7 8" key="1">
    <citation type="submission" date="2019-08" db="EMBL/GenBank/DDBJ databases">
        <authorList>
            <person name="Guy L."/>
        </authorList>
    </citation>
    <scope>NUCLEOTIDE SEQUENCE [LARGE SCALE GENOMIC DNA]</scope>
    <source>
        <strain evidence="7 8">SGT-108</strain>
    </source>
</reference>
<comment type="subcellular location">
    <subcellularLocation>
        <location evidence="5">Cytoplasm</location>
    </subcellularLocation>
</comment>
<dbReference type="AlphaFoldDB" id="A0A5E4PKD6"/>
<dbReference type="HAMAP" id="MF_00817">
    <property type="entry name" value="QueF_type2"/>
    <property type="match status" value="1"/>
</dbReference>
<dbReference type="PANTHER" id="PTHR34354:SF1">
    <property type="entry name" value="NADPH-DEPENDENT 7-CYANO-7-DEAZAGUANINE REDUCTASE"/>
    <property type="match status" value="1"/>
</dbReference>
<protein>
    <recommendedName>
        <fullName evidence="5">NADPH-dependent 7-cyano-7-deazaguanine reductase</fullName>
        <ecNumber evidence="5">1.7.1.13</ecNumber>
    </recommendedName>
    <alternativeName>
        <fullName evidence="5">7-cyano-7-carbaguanine reductase</fullName>
    </alternativeName>
    <alternativeName>
        <fullName evidence="5">NADPH-dependent nitrile oxidoreductase</fullName>
    </alternativeName>
    <alternativeName>
        <fullName evidence="5">PreQ(0) reductase</fullName>
    </alternativeName>
</protein>
<feature type="domain" description="NADPH-dependent 7-cyano-7-deazaguanine reductase N-terminal" evidence="6">
    <location>
        <begin position="19"/>
        <end position="128"/>
    </location>
</feature>
<dbReference type="SUPFAM" id="SSF55620">
    <property type="entry name" value="Tetrahydrobiopterin biosynthesis enzymes-like"/>
    <property type="match status" value="1"/>
</dbReference>
<comment type="function">
    <text evidence="5">Catalyzes the NADPH-dependent reduction of 7-cyano-7-deazaguanine (preQ0) to 7-aminomethyl-7-deazaguanine (preQ1).</text>
</comment>
<gene>
    <name evidence="5 7" type="primary">queF</name>
    <name evidence="7" type="ORF">AQUSIP_21880</name>
</gene>
<organism evidence="7 8">
    <name type="scientific">Aquicella siphonis</name>
    <dbReference type="NCBI Taxonomy" id="254247"/>
    <lineage>
        <taxon>Bacteria</taxon>
        <taxon>Pseudomonadati</taxon>
        <taxon>Pseudomonadota</taxon>
        <taxon>Gammaproteobacteria</taxon>
        <taxon>Legionellales</taxon>
        <taxon>Coxiellaceae</taxon>
        <taxon>Aquicella</taxon>
    </lineage>
</organism>
<evidence type="ECO:0000313" key="8">
    <source>
        <dbReference type="Proteomes" id="UP000324194"/>
    </source>
</evidence>
<dbReference type="InterPro" id="IPR016428">
    <property type="entry name" value="QueF_type2"/>
</dbReference>
<evidence type="ECO:0000313" key="7">
    <source>
        <dbReference type="EMBL" id="VVC76861.1"/>
    </source>
</evidence>
<dbReference type="NCBIfam" id="TIGR03138">
    <property type="entry name" value="QueF"/>
    <property type="match status" value="1"/>
</dbReference>
<sequence>MKQIHAELTNAPLGKSSGYISTYQPDLLFPIPRQSKREEIGITGALPFQGQDIWNAFEVSWLNQKGKPAVAAAEFIFPCDSPRLVESKSFKLYLNSLNNTSFESIAMVEKTLGKDLSSAAGASVGVRLIPLALASDQIARQFSGTCLDEMDIECDTYHTRPEYLDTENDIVTETLYSDLLKSNCLVTGQPDWGSVQITYTGKKINHAGLLRYIVSFRNHDEFHEQCVERIFMDILRRCQPDRLLVYARYTRRGGLDINPYRANYFIPAMENLRLVRQ</sequence>
<dbReference type="Pfam" id="PF14489">
    <property type="entry name" value="QueF"/>
    <property type="match status" value="1"/>
</dbReference>
<dbReference type="Gene3D" id="3.30.1130.10">
    <property type="match status" value="2"/>
</dbReference>
<dbReference type="Proteomes" id="UP000324194">
    <property type="component" value="Chromosome 1"/>
</dbReference>
<dbReference type="GO" id="GO:0005737">
    <property type="term" value="C:cytoplasm"/>
    <property type="evidence" value="ECO:0007669"/>
    <property type="project" value="UniProtKB-SubCell"/>
</dbReference>
<dbReference type="InterPro" id="IPR043133">
    <property type="entry name" value="GTP-CH-I_C/QueF"/>
</dbReference>
<dbReference type="InterPro" id="IPR029500">
    <property type="entry name" value="QueF"/>
</dbReference>
<dbReference type="KEGG" id="asip:AQUSIP_21880"/>
<keyword evidence="2 5" id="KW-0671">Queuosine biosynthesis</keyword>
<feature type="binding site" evidence="5">
    <location>
        <begin position="85"/>
        <end position="87"/>
    </location>
    <ligand>
        <name>substrate</name>
    </ligand>
</feature>
<dbReference type="InterPro" id="IPR050084">
    <property type="entry name" value="NADPH_dep_7-cyano-7-deazaG_red"/>
</dbReference>
<accession>A0A5E4PKD6</accession>
<dbReference type="GO" id="GO:0033739">
    <property type="term" value="F:preQ1 synthase activity"/>
    <property type="evidence" value="ECO:0007669"/>
    <property type="project" value="UniProtKB-UniRule"/>
</dbReference>
<feature type="active site" description="Thioimide intermediate" evidence="5">
    <location>
        <position position="184"/>
    </location>
</feature>
<dbReference type="PIRSF" id="PIRSF004750">
    <property type="entry name" value="Nitrile_oxidored_YqcD_prd"/>
    <property type="match status" value="1"/>
</dbReference>
<keyword evidence="8" id="KW-1185">Reference proteome</keyword>
<evidence type="ECO:0000259" key="6">
    <source>
        <dbReference type="Pfam" id="PF14819"/>
    </source>
</evidence>
<comment type="subunit">
    <text evidence="5">Homodimer.</text>
</comment>
<comment type="similarity">
    <text evidence="5">Belongs to the GTP cyclohydrolase I family. QueF type 2 subfamily.</text>
</comment>
<dbReference type="EC" id="1.7.1.13" evidence="5"/>